<dbReference type="OrthoDB" id="9792789at2"/>
<evidence type="ECO:0000256" key="8">
    <source>
        <dbReference type="SAM" id="Phobius"/>
    </source>
</evidence>
<evidence type="ECO:0000313" key="10">
    <source>
        <dbReference type="EMBL" id="TPE46377.1"/>
    </source>
</evidence>
<keyword evidence="11" id="KW-1185">Reference proteome</keyword>
<reference evidence="10 11" key="1">
    <citation type="submission" date="2019-06" db="EMBL/GenBank/DDBJ databases">
        <title>A novel bacterium of genus Pontibacter, isolated from marine sediment.</title>
        <authorList>
            <person name="Huang H."/>
            <person name="Mo K."/>
            <person name="Hu Y."/>
        </authorList>
    </citation>
    <scope>NUCLEOTIDE SEQUENCE [LARGE SCALE GENOMIC DNA]</scope>
    <source>
        <strain evidence="10 11">HB172049</strain>
    </source>
</reference>
<evidence type="ECO:0000256" key="4">
    <source>
        <dbReference type="ARBA" id="ARBA00022679"/>
    </source>
</evidence>
<feature type="transmembrane region" description="Helical" evidence="8">
    <location>
        <begin position="440"/>
        <end position="459"/>
    </location>
</feature>
<feature type="transmembrane region" description="Helical" evidence="8">
    <location>
        <begin position="168"/>
        <end position="187"/>
    </location>
</feature>
<dbReference type="AlphaFoldDB" id="A0A501WH63"/>
<dbReference type="GO" id="GO:0010041">
    <property type="term" value="P:response to iron(III) ion"/>
    <property type="evidence" value="ECO:0007669"/>
    <property type="project" value="TreeGrafter"/>
</dbReference>
<dbReference type="InterPro" id="IPR050297">
    <property type="entry name" value="LipidA_mod_glycosyltrf_83"/>
</dbReference>
<evidence type="ECO:0000259" key="9">
    <source>
        <dbReference type="Pfam" id="PF13231"/>
    </source>
</evidence>
<dbReference type="PANTHER" id="PTHR33908">
    <property type="entry name" value="MANNOSYLTRANSFERASE YKCB-RELATED"/>
    <property type="match status" value="1"/>
</dbReference>
<proteinExistence type="predicted"/>
<gene>
    <name evidence="10" type="ORF">FJM65_03275</name>
</gene>
<sequence>MPFGLLSDHTSESNMPELKSIAYPLSGERERLLENPAFQLLVLLSLCIFSFWLTAGAGSPGLMEARNFITAREMAQEGEWLLPTMNGYLRLAKPPLPTWLSALSGLAFGGVENLTALRLPAALMATLLVLFQFLLARQLTKDKQLPFWSAAILISCIGFFDYGRQATWDIFCHSFMLGGIWLLHRAFSGAQVKYSLYLWGGVMLGLSFMSKGPVSFYAMLLPYLLAYSYGYGWRSISGKGLLLTLIACAAVCLPWPLYVFFSVPNAFQAVISTESSSWLNRHPQPFWFYWGFLGQAGVWLLFAALALAGSYAARRINKYGNAKFLMAWVWACLLLLSLVTEKKDRYLLPLVPPLALLTSFYVRYLLDALRDEKYNVWEWRVVQVNAVLWAAIAFALPFALLWFHVEKTEVGAFTLAAAFLVFAGLGILMLRYWAKRQLPALFLAVVVLHAVAVVFLMPLKDIAQRRNTRYQPLASVRQLQAVQQLPLYAVDGMSPIYVWEVGRPVDTLRVKQGRLQLPERLPAAVFSRQPLEADQVAQDSLRLQQLRSYHFHPGREKDVYYLHVISKQQK</sequence>
<organism evidence="10 11">
    <name type="scientific">Pontibacter mangrovi</name>
    <dbReference type="NCBI Taxonomy" id="2589816"/>
    <lineage>
        <taxon>Bacteria</taxon>
        <taxon>Pseudomonadati</taxon>
        <taxon>Bacteroidota</taxon>
        <taxon>Cytophagia</taxon>
        <taxon>Cytophagales</taxon>
        <taxon>Hymenobacteraceae</taxon>
        <taxon>Pontibacter</taxon>
    </lineage>
</organism>
<keyword evidence="7 8" id="KW-0472">Membrane</keyword>
<evidence type="ECO:0000256" key="6">
    <source>
        <dbReference type="ARBA" id="ARBA00022989"/>
    </source>
</evidence>
<evidence type="ECO:0000313" key="11">
    <source>
        <dbReference type="Proteomes" id="UP000316727"/>
    </source>
</evidence>
<dbReference type="GO" id="GO:0009103">
    <property type="term" value="P:lipopolysaccharide biosynthetic process"/>
    <property type="evidence" value="ECO:0007669"/>
    <property type="project" value="UniProtKB-ARBA"/>
</dbReference>
<evidence type="ECO:0000256" key="7">
    <source>
        <dbReference type="ARBA" id="ARBA00023136"/>
    </source>
</evidence>
<feature type="transmembrane region" description="Helical" evidence="8">
    <location>
        <begin position="116"/>
        <end position="136"/>
    </location>
</feature>
<feature type="transmembrane region" description="Helical" evidence="8">
    <location>
        <begin position="240"/>
        <end position="267"/>
    </location>
</feature>
<evidence type="ECO:0000256" key="3">
    <source>
        <dbReference type="ARBA" id="ARBA00022676"/>
    </source>
</evidence>
<keyword evidence="2" id="KW-1003">Cell membrane</keyword>
<feature type="domain" description="Glycosyltransferase RgtA/B/C/D-like" evidence="9">
    <location>
        <begin position="93"/>
        <end position="255"/>
    </location>
</feature>
<dbReference type="EMBL" id="VFRQ01000001">
    <property type="protein sequence ID" value="TPE46377.1"/>
    <property type="molecule type" value="Genomic_DNA"/>
</dbReference>
<feature type="transmembrane region" description="Helical" evidence="8">
    <location>
        <begin position="216"/>
        <end position="233"/>
    </location>
</feature>
<feature type="transmembrane region" description="Helical" evidence="8">
    <location>
        <begin position="37"/>
        <end position="55"/>
    </location>
</feature>
<dbReference type="PANTHER" id="PTHR33908:SF3">
    <property type="entry name" value="UNDECAPRENYL PHOSPHATE-ALPHA-4-AMINO-4-DEOXY-L-ARABINOSE ARABINOSYL TRANSFERASE"/>
    <property type="match status" value="1"/>
</dbReference>
<dbReference type="GO" id="GO:0016763">
    <property type="term" value="F:pentosyltransferase activity"/>
    <property type="evidence" value="ECO:0007669"/>
    <property type="project" value="TreeGrafter"/>
</dbReference>
<keyword evidence="4 10" id="KW-0808">Transferase</keyword>
<evidence type="ECO:0000256" key="5">
    <source>
        <dbReference type="ARBA" id="ARBA00022692"/>
    </source>
</evidence>
<feature type="transmembrane region" description="Helical" evidence="8">
    <location>
        <begin position="324"/>
        <end position="340"/>
    </location>
</feature>
<comment type="caution">
    <text evidence="10">The sequence shown here is derived from an EMBL/GenBank/DDBJ whole genome shotgun (WGS) entry which is preliminary data.</text>
</comment>
<protein>
    <submittedName>
        <fullName evidence="10">Phospholipid carrier-dependent glycosyltransferase</fullName>
    </submittedName>
</protein>
<dbReference type="GO" id="GO:0005886">
    <property type="term" value="C:plasma membrane"/>
    <property type="evidence" value="ECO:0007669"/>
    <property type="project" value="UniProtKB-SubCell"/>
</dbReference>
<dbReference type="InterPro" id="IPR038731">
    <property type="entry name" value="RgtA/B/C-like"/>
</dbReference>
<keyword evidence="3" id="KW-0328">Glycosyltransferase</keyword>
<evidence type="ECO:0000256" key="1">
    <source>
        <dbReference type="ARBA" id="ARBA00004651"/>
    </source>
</evidence>
<evidence type="ECO:0000256" key="2">
    <source>
        <dbReference type="ARBA" id="ARBA00022475"/>
    </source>
</evidence>
<feature type="transmembrane region" description="Helical" evidence="8">
    <location>
        <begin position="287"/>
        <end position="312"/>
    </location>
</feature>
<feature type="transmembrane region" description="Helical" evidence="8">
    <location>
        <begin position="411"/>
        <end position="433"/>
    </location>
</feature>
<comment type="subcellular location">
    <subcellularLocation>
        <location evidence="1">Cell membrane</location>
        <topology evidence="1">Multi-pass membrane protein</topology>
    </subcellularLocation>
</comment>
<feature type="transmembrane region" description="Helical" evidence="8">
    <location>
        <begin position="386"/>
        <end position="405"/>
    </location>
</feature>
<feature type="transmembrane region" description="Helical" evidence="8">
    <location>
        <begin position="145"/>
        <end position="162"/>
    </location>
</feature>
<accession>A0A501WH63</accession>
<name>A0A501WH63_9BACT</name>
<dbReference type="Pfam" id="PF13231">
    <property type="entry name" value="PMT_2"/>
    <property type="match status" value="1"/>
</dbReference>
<dbReference type="Proteomes" id="UP000316727">
    <property type="component" value="Unassembled WGS sequence"/>
</dbReference>
<keyword evidence="6 8" id="KW-1133">Transmembrane helix</keyword>
<keyword evidence="5 8" id="KW-0812">Transmembrane</keyword>